<dbReference type="InterPro" id="IPR032710">
    <property type="entry name" value="NTF2-like_dom_sf"/>
</dbReference>
<reference evidence="3" key="1">
    <citation type="submission" date="2016-02" db="EMBL/GenBank/DDBJ databases">
        <authorList>
            <person name="Holder M.E."/>
            <person name="Ajami N.J."/>
            <person name="Petrosino J.F."/>
        </authorList>
    </citation>
    <scope>NUCLEOTIDE SEQUENCE [LARGE SCALE GENOMIC DNA]</scope>
    <source>
        <strain evidence="3">DSM 12838</strain>
    </source>
</reference>
<sequence length="133" mass="15626">MKKADVMTEPKDILKKWMDSINTADTEGVLHLYNENAILIPTFSNRMLNNHAKIRDYFERLRAYNELSVALHEKTLSIQRLDGDKFALCGIYCWRFIVEEELLSFEARFSFFADMSLEHPVLHHHSSQIPRVI</sequence>
<keyword evidence="3" id="KW-1185">Reference proteome</keyword>
<proteinExistence type="predicted"/>
<dbReference type="GO" id="GO:0004683">
    <property type="term" value="F:calcium/calmodulin-dependent protein kinase activity"/>
    <property type="evidence" value="ECO:0007669"/>
    <property type="project" value="InterPro"/>
</dbReference>
<dbReference type="GO" id="GO:0005516">
    <property type="term" value="F:calmodulin binding"/>
    <property type="evidence" value="ECO:0007669"/>
    <property type="project" value="InterPro"/>
</dbReference>
<dbReference type="Pfam" id="PF08332">
    <property type="entry name" value="CaMKII_AD"/>
    <property type="match status" value="1"/>
</dbReference>
<dbReference type="EMBL" id="CP014230">
    <property type="protein sequence ID" value="AMD94074.1"/>
    <property type="molecule type" value="Genomic_DNA"/>
</dbReference>
<feature type="domain" description="Calcium/calmodulin-dependent protein kinase II association-domain" evidence="1">
    <location>
        <begin position="12"/>
        <end position="129"/>
    </location>
</feature>
<evidence type="ECO:0000259" key="1">
    <source>
        <dbReference type="Pfam" id="PF08332"/>
    </source>
</evidence>
<dbReference type="InterPro" id="IPR013543">
    <property type="entry name" value="Ca/CaM-dep_prot_kinase-assoc"/>
</dbReference>
<gene>
    <name evidence="2" type="ORF">AXF15_09180</name>
</gene>
<dbReference type="OrthoDB" id="953853at2"/>
<dbReference type="Proteomes" id="UP000063964">
    <property type="component" value="Chromosome"/>
</dbReference>
<dbReference type="KEGG" id="doa:AXF15_09180"/>
<dbReference type="SUPFAM" id="SSF54427">
    <property type="entry name" value="NTF2-like"/>
    <property type="match status" value="1"/>
</dbReference>
<dbReference type="STRING" id="888061.AXF15_09180"/>
<dbReference type="AlphaFoldDB" id="A0A0X8JSH8"/>
<organism evidence="2 3">
    <name type="scientific">Desulfomicrobium orale DSM 12838</name>
    <dbReference type="NCBI Taxonomy" id="888061"/>
    <lineage>
        <taxon>Bacteria</taxon>
        <taxon>Pseudomonadati</taxon>
        <taxon>Thermodesulfobacteriota</taxon>
        <taxon>Desulfovibrionia</taxon>
        <taxon>Desulfovibrionales</taxon>
        <taxon>Desulfomicrobiaceae</taxon>
        <taxon>Desulfomicrobium</taxon>
    </lineage>
</organism>
<protein>
    <submittedName>
        <fullName evidence="2">DUF4440 domain-containing protein</fullName>
    </submittedName>
</protein>
<dbReference type="Gene3D" id="3.10.450.50">
    <property type="match status" value="1"/>
</dbReference>
<evidence type="ECO:0000313" key="2">
    <source>
        <dbReference type="EMBL" id="AMD94074.1"/>
    </source>
</evidence>
<evidence type="ECO:0000313" key="3">
    <source>
        <dbReference type="Proteomes" id="UP000063964"/>
    </source>
</evidence>
<name>A0A0X8JSH8_9BACT</name>
<accession>A0A0X8JSH8</accession>